<dbReference type="Proteomes" id="UP000789375">
    <property type="component" value="Unassembled WGS sequence"/>
</dbReference>
<feature type="non-terminal residue" evidence="1">
    <location>
        <position position="1"/>
    </location>
</feature>
<sequence length="124" mass="14093">TALAIQKRDMPSEYNTCGGIKFISPKAGDKLINLEEIEVVWETNFYTEENGLDLYNENGNFVKSFWEEIILTEKDSKVSGKVRLIVPSNTKLPDKFTFKISGKGEDYMPCSTLSESFTIHNNDE</sequence>
<proteinExistence type="predicted"/>
<reference evidence="1" key="1">
    <citation type="submission" date="2021-06" db="EMBL/GenBank/DDBJ databases">
        <authorList>
            <person name="Kallberg Y."/>
            <person name="Tangrot J."/>
            <person name="Rosling A."/>
        </authorList>
    </citation>
    <scope>NUCLEOTIDE SEQUENCE</scope>
    <source>
        <strain evidence="1">87-6 pot B 2015</strain>
    </source>
</reference>
<dbReference type="EMBL" id="CAJVPP010007013">
    <property type="protein sequence ID" value="CAG8683709.1"/>
    <property type="molecule type" value="Genomic_DNA"/>
</dbReference>
<evidence type="ECO:0000313" key="2">
    <source>
        <dbReference type="Proteomes" id="UP000789375"/>
    </source>
</evidence>
<comment type="caution">
    <text evidence="1">The sequence shown here is derived from an EMBL/GenBank/DDBJ whole genome shotgun (WGS) entry which is preliminary data.</text>
</comment>
<organism evidence="1 2">
    <name type="scientific">Funneliformis mosseae</name>
    <name type="common">Endomycorrhizal fungus</name>
    <name type="synonym">Glomus mosseae</name>
    <dbReference type="NCBI Taxonomy" id="27381"/>
    <lineage>
        <taxon>Eukaryota</taxon>
        <taxon>Fungi</taxon>
        <taxon>Fungi incertae sedis</taxon>
        <taxon>Mucoromycota</taxon>
        <taxon>Glomeromycotina</taxon>
        <taxon>Glomeromycetes</taxon>
        <taxon>Glomerales</taxon>
        <taxon>Glomeraceae</taxon>
        <taxon>Funneliformis</taxon>
    </lineage>
</organism>
<protein>
    <submittedName>
        <fullName evidence="1">5093_t:CDS:1</fullName>
    </submittedName>
</protein>
<name>A0A9N9EL87_FUNMO</name>
<keyword evidence="2" id="KW-1185">Reference proteome</keyword>
<dbReference type="AlphaFoldDB" id="A0A9N9EL87"/>
<gene>
    <name evidence="1" type="ORF">FMOSSE_LOCUS13025</name>
</gene>
<evidence type="ECO:0000313" key="1">
    <source>
        <dbReference type="EMBL" id="CAG8683709.1"/>
    </source>
</evidence>
<accession>A0A9N9EL87</accession>